<dbReference type="OrthoDB" id="9801877at2"/>
<name>A0A0A0D7K9_9PROT</name>
<sequence>MLFMIIERFANRDPVAAYRHLRDAGRGLPEGLKYVDSWVEANCDRCFQLMECDDLALLQQWVLHWRGTGVNFEIVPVLRSAETRAVVAPLLDPPATGPIS</sequence>
<reference evidence="1 2" key="1">
    <citation type="submission" date="2014-01" db="EMBL/GenBank/DDBJ databases">
        <title>Genome sequence determination for a cystic fibrosis isolate, Inquilinus limosus.</title>
        <authorList>
            <person name="Pino M."/>
            <person name="Di Conza J."/>
            <person name="Gutkind G."/>
        </authorList>
    </citation>
    <scope>NUCLEOTIDE SEQUENCE [LARGE SCALE GENOMIC DNA]</scope>
    <source>
        <strain evidence="1 2">MP06</strain>
    </source>
</reference>
<proteinExistence type="predicted"/>
<organism evidence="1 2">
    <name type="scientific">Inquilinus limosus MP06</name>
    <dbReference type="NCBI Taxonomy" id="1398085"/>
    <lineage>
        <taxon>Bacteria</taxon>
        <taxon>Pseudomonadati</taxon>
        <taxon>Pseudomonadota</taxon>
        <taxon>Alphaproteobacteria</taxon>
        <taxon>Rhodospirillales</taxon>
        <taxon>Rhodospirillaceae</taxon>
        <taxon>Inquilinus</taxon>
    </lineage>
</organism>
<dbReference type="AlphaFoldDB" id="A0A0A0D7K9"/>
<evidence type="ECO:0000313" key="1">
    <source>
        <dbReference type="EMBL" id="KGM32977.1"/>
    </source>
</evidence>
<dbReference type="EMBL" id="JANX01000240">
    <property type="protein sequence ID" value="KGM32977.1"/>
    <property type="molecule type" value="Genomic_DNA"/>
</dbReference>
<dbReference type="InterPro" id="IPR021734">
    <property type="entry name" value="DUF3303"/>
</dbReference>
<dbReference type="Pfam" id="PF11746">
    <property type="entry name" value="DUF3303"/>
    <property type="match status" value="1"/>
</dbReference>
<dbReference type="Proteomes" id="UP000029995">
    <property type="component" value="Unassembled WGS sequence"/>
</dbReference>
<accession>A0A0A0D7K9</accession>
<protein>
    <recommendedName>
        <fullName evidence="3">DUF3303 domain-containing protein</fullName>
    </recommendedName>
</protein>
<gene>
    <name evidence="1" type="ORF">P409_18345</name>
</gene>
<comment type="caution">
    <text evidence="1">The sequence shown here is derived from an EMBL/GenBank/DDBJ whole genome shotgun (WGS) entry which is preliminary data.</text>
</comment>
<evidence type="ECO:0000313" key="2">
    <source>
        <dbReference type="Proteomes" id="UP000029995"/>
    </source>
</evidence>
<evidence type="ECO:0008006" key="3">
    <source>
        <dbReference type="Google" id="ProtNLM"/>
    </source>
</evidence>